<dbReference type="GO" id="GO:0005886">
    <property type="term" value="C:plasma membrane"/>
    <property type="evidence" value="ECO:0007669"/>
    <property type="project" value="UniProtKB-SubCell"/>
</dbReference>
<proteinExistence type="predicted"/>
<dbReference type="Pfam" id="PF13206">
    <property type="entry name" value="VSG_B"/>
    <property type="match status" value="1"/>
</dbReference>
<feature type="signal peptide" evidence="10">
    <location>
        <begin position="1"/>
        <end position="20"/>
    </location>
</feature>
<evidence type="ECO:0000256" key="3">
    <source>
        <dbReference type="ARBA" id="ARBA00022475"/>
    </source>
</evidence>
<keyword evidence="8" id="KW-0449">Lipoprotein</keyword>
<evidence type="ECO:0000256" key="2">
    <source>
        <dbReference type="ARBA" id="ARBA00004609"/>
    </source>
</evidence>
<dbReference type="InterPro" id="IPR025932">
    <property type="entry name" value="Trypano_VSG_B_N_dom"/>
</dbReference>
<keyword evidence="6" id="KW-0472">Membrane</keyword>
<accession>A0A1V0FYJ3</accession>
<evidence type="ECO:0000256" key="5">
    <source>
        <dbReference type="ARBA" id="ARBA00022729"/>
    </source>
</evidence>
<organism evidence="12">
    <name type="scientific">Trypanosoma brucei</name>
    <dbReference type="NCBI Taxonomy" id="5691"/>
    <lineage>
        <taxon>Eukaryota</taxon>
        <taxon>Discoba</taxon>
        <taxon>Euglenozoa</taxon>
        <taxon>Kinetoplastea</taxon>
        <taxon>Metakinetoplastina</taxon>
        <taxon>Trypanosomatida</taxon>
        <taxon>Trypanosomatidae</taxon>
        <taxon>Trypanosoma</taxon>
    </lineage>
</organism>
<keyword evidence="4" id="KW-0336">GPI-anchor</keyword>
<sequence length="207" mass="22722">MTMLSSVVLILVGSKLRVEAAIAACGNKAEYSGICALARLSRSHVAIPNLNDLTSVGYAEPQAYNMSVSGANWQKIFFTGKPDPKHHEIVPERAPTPNDWQTKWQEWLQDKKEIDAQPESPTLKNTAFAKVTSQHKNHIRALINDLTDQAARLMMQLKEDPTTVAKLEAVAVRAKLKEPLTGTASKPEPAAAAADRLCVKQGRRTTK</sequence>
<protein>
    <submittedName>
        <fullName evidence="12">Variant surface glycoprotein</fullName>
    </submittedName>
</protein>
<evidence type="ECO:0000259" key="11">
    <source>
        <dbReference type="Pfam" id="PF13206"/>
    </source>
</evidence>
<comment type="function">
    <text evidence="1">VSG forms a coat on the surface of the parasite. The trypanosome evades the immune response of the host by expressing a series of antigenically distinct VSGs from an estimated 1000 VSG genes.</text>
</comment>
<keyword evidence="5 10" id="KW-0732">Signal</keyword>
<dbReference type="AlphaFoldDB" id="A0A1V0FYJ3"/>
<evidence type="ECO:0000256" key="10">
    <source>
        <dbReference type="SAM" id="SignalP"/>
    </source>
</evidence>
<feature type="domain" description="Trypanosome variant surface glycoprotein B-type N-terminal" evidence="11">
    <location>
        <begin position="12"/>
        <end position="198"/>
    </location>
</feature>
<dbReference type="VEuPathDB" id="TriTrypDB:Tb427_000079100"/>
<evidence type="ECO:0000256" key="1">
    <source>
        <dbReference type="ARBA" id="ARBA00002523"/>
    </source>
</evidence>
<keyword evidence="3" id="KW-1003">Cell membrane</keyword>
<name>A0A1V0FYJ3_9TRYP</name>
<keyword evidence="7" id="KW-0325">Glycoprotein</keyword>
<feature type="region of interest" description="Disordered" evidence="9">
    <location>
        <begin position="180"/>
        <end position="207"/>
    </location>
</feature>
<evidence type="ECO:0000256" key="7">
    <source>
        <dbReference type="ARBA" id="ARBA00023180"/>
    </source>
</evidence>
<evidence type="ECO:0000313" key="12">
    <source>
        <dbReference type="EMBL" id="ARB50922.1"/>
    </source>
</evidence>
<dbReference type="GO" id="GO:0098552">
    <property type="term" value="C:side of membrane"/>
    <property type="evidence" value="ECO:0007669"/>
    <property type="project" value="UniProtKB-KW"/>
</dbReference>
<evidence type="ECO:0000256" key="9">
    <source>
        <dbReference type="SAM" id="MobiDB-lite"/>
    </source>
</evidence>
<feature type="chain" id="PRO_5012979423" evidence="10">
    <location>
        <begin position="21"/>
        <end position="207"/>
    </location>
</feature>
<evidence type="ECO:0000256" key="6">
    <source>
        <dbReference type="ARBA" id="ARBA00023136"/>
    </source>
</evidence>
<evidence type="ECO:0000256" key="8">
    <source>
        <dbReference type="ARBA" id="ARBA00023288"/>
    </source>
</evidence>
<dbReference type="EMBL" id="KY404671">
    <property type="protein sequence ID" value="ARB50922.1"/>
    <property type="molecule type" value="Genomic_DNA"/>
</dbReference>
<evidence type="ECO:0000256" key="4">
    <source>
        <dbReference type="ARBA" id="ARBA00022622"/>
    </source>
</evidence>
<reference evidence="12" key="1">
    <citation type="submission" date="2016-12" db="EMBL/GenBank/DDBJ databases">
        <title>Extending the VSGnome of Trypanosoma brucei strain TREU927.</title>
        <authorList>
            <person name="Cross G.A."/>
        </authorList>
    </citation>
    <scope>NUCLEOTIDE SEQUENCE</scope>
    <source>
        <strain evidence="12">Tb927.99.2041</strain>
    </source>
</reference>
<comment type="subcellular location">
    <subcellularLocation>
        <location evidence="2">Cell membrane</location>
        <topology evidence="2">Lipid-anchor</topology>
        <topology evidence="2">GPI-anchor</topology>
    </subcellularLocation>
</comment>